<evidence type="ECO:0000256" key="4">
    <source>
        <dbReference type="ARBA" id="ARBA00022553"/>
    </source>
</evidence>
<dbReference type="InterPro" id="IPR011990">
    <property type="entry name" value="TPR-like_helical_dom_sf"/>
</dbReference>
<dbReference type="PROSITE" id="PS50126">
    <property type="entry name" value="S1"/>
    <property type="match status" value="9"/>
</dbReference>
<evidence type="ECO:0000256" key="8">
    <source>
        <dbReference type="ARBA" id="ARBA00023242"/>
    </source>
</evidence>
<reference evidence="15" key="2">
    <citation type="submission" date="2025-08" db="UniProtKB">
        <authorList>
            <consortium name="Ensembl"/>
        </authorList>
    </citation>
    <scope>IDENTIFICATION</scope>
</reference>
<dbReference type="PANTHER" id="PTHR23270:SF10">
    <property type="entry name" value="PROTEIN RRP5 HOMOLOG"/>
    <property type="match status" value="1"/>
</dbReference>
<feature type="domain" description="S1 motif" evidence="14">
    <location>
        <begin position="173"/>
        <end position="241"/>
    </location>
</feature>
<dbReference type="SMART" id="SM00316">
    <property type="entry name" value="S1"/>
    <property type="match status" value="10"/>
</dbReference>
<dbReference type="FunFam" id="1.25.40.10:FF:000065">
    <property type="entry name" value="Programmed cell death 11"/>
    <property type="match status" value="1"/>
</dbReference>
<evidence type="ECO:0000256" key="11">
    <source>
        <dbReference type="ARBA" id="ARBA00067510"/>
    </source>
</evidence>
<feature type="domain" description="S1 motif" evidence="14">
    <location>
        <begin position="676"/>
        <end position="745"/>
    </location>
</feature>
<feature type="domain" description="S1 motif" evidence="14">
    <location>
        <begin position="70"/>
        <end position="157"/>
    </location>
</feature>
<dbReference type="CDD" id="cd05695">
    <property type="entry name" value="S1_Rrp5_repeat_hs3"/>
    <property type="match status" value="1"/>
</dbReference>
<dbReference type="Pfam" id="PF23231">
    <property type="entry name" value="HAT_Syf1_CNRKL1_C"/>
    <property type="match status" value="1"/>
</dbReference>
<evidence type="ECO:0000256" key="13">
    <source>
        <dbReference type="SAM" id="MobiDB-lite"/>
    </source>
</evidence>
<dbReference type="GeneTree" id="ENSGT00390000012228"/>
<dbReference type="InterPro" id="IPR048059">
    <property type="entry name" value="Rrp5_S1_rpt_hs1_sc1"/>
</dbReference>
<feature type="region of interest" description="Disordered" evidence="13">
    <location>
        <begin position="1359"/>
        <end position="1385"/>
    </location>
</feature>
<dbReference type="OrthoDB" id="412781at2759"/>
<dbReference type="InterPro" id="IPR057302">
    <property type="entry name" value="Rrp5_S1"/>
</dbReference>
<dbReference type="PANTHER" id="PTHR23270">
    <property type="entry name" value="PROGRAMMED CELL DEATH PROTEIN 11 PRE-RRNA PROCESSING PROTEIN RRP5"/>
    <property type="match status" value="1"/>
</dbReference>
<keyword evidence="3" id="KW-0698">rRNA processing</keyword>
<dbReference type="InterPro" id="IPR048058">
    <property type="entry name" value="Rrp5_S1_rpt_hs11_sc8"/>
</dbReference>
<feature type="domain" description="S1 motif" evidence="14">
    <location>
        <begin position="1192"/>
        <end position="1264"/>
    </location>
</feature>
<comment type="subcellular location">
    <subcellularLocation>
        <location evidence="1">Nucleus</location>
        <location evidence="1">Nucleolus</location>
    </subcellularLocation>
</comment>
<organism evidence="15 16">
    <name type="scientific">Anabas testudineus</name>
    <name type="common">Climbing perch</name>
    <name type="synonym">Anthias testudineus</name>
    <dbReference type="NCBI Taxonomy" id="64144"/>
    <lineage>
        <taxon>Eukaryota</taxon>
        <taxon>Metazoa</taxon>
        <taxon>Chordata</taxon>
        <taxon>Craniata</taxon>
        <taxon>Vertebrata</taxon>
        <taxon>Euteleostomi</taxon>
        <taxon>Actinopterygii</taxon>
        <taxon>Neopterygii</taxon>
        <taxon>Teleostei</taxon>
        <taxon>Neoteleostei</taxon>
        <taxon>Acanthomorphata</taxon>
        <taxon>Anabantaria</taxon>
        <taxon>Anabantiformes</taxon>
        <taxon>Anabantoidei</taxon>
        <taxon>Anabantidae</taxon>
        <taxon>Anabas</taxon>
    </lineage>
</organism>
<dbReference type="CDD" id="cd05702">
    <property type="entry name" value="S1_Rrp5_repeat_hs11_sc8"/>
    <property type="match status" value="1"/>
</dbReference>
<accession>A0A7N6AD74</accession>
<dbReference type="GO" id="GO:0006364">
    <property type="term" value="P:rRNA processing"/>
    <property type="evidence" value="ECO:0007669"/>
    <property type="project" value="UniProtKB-KW"/>
</dbReference>
<evidence type="ECO:0000256" key="5">
    <source>
        <dbReference type="ARBA" id="ARBA00022737"/>
    </source>
</evidence>
<sequence length="1676" mass="185780">MASLEEDFPRGGTAKKPTESKIVVQRTEVDNLFQVELNSSLFCGTTVTEMLHCFSLDMFFIFSPQNVKEGMLMLGCVKEVTDFEVTVGLPCGLQGFLSINNISDSYTKLLSEQLDSADTEEICSLPHLFYPSMVIRCLVVKLDVARGGSLSIQLSVNPKLLNKALTSSSLKAGIVLSGCVDSVEDHGYIVDIGISGSKAFLPKQVVEDKHNNSEELKVGQYVTCQVEEIKNDGRVVRLSVNPHTIAQACAESKQGWNLTNLLPGLLVKAKIKKVTKHGLILDFMSSFSGQVDFLHMEPEQASDYTEGTEVQACVLYVEQSTRLVGLSLRSYLLQPGTRVDPTPACGDRIGEVVKGCKMISANENRVQAIPEHTCRILDYSPMDQIHFVTLRRSVIEKPFFRYHDLQAGKIVEGTVSVLLNHGMVVHLSDHIKGLVPRTHLSDIVLKNPEKKYTEGMKVKCRVLSVDAENKKLYLTRKKAMVESSLPLFLSFSDARPGRVSHGYIVCVKDFGCIVRFYNGVKGLVPLSELSSEPIISPEEIFYVGQVLKVKVLQCDPEKAKMVLSFKAALEGETEEDAESHFECEVGKVCQKQAKVLKKSVNGLEVAVLPGEIRAVLPTVHLSDHVSNGPLLWESIQEGDNISNLICFSKNKQNIVSPLWSLEEGVVAKDFSEITVGMQLIGWIKNVMSYGVFVEFPYGLVGLAPKSAMTDKFISDTTTAFQLGQTVIAKVTNLDEEKRRFLVTLKTSEVMSPEGDAQTRLINGLLERGAVAEMLALRGMHREVFSKVKLDLHINNCGKLTSGQKATAVILHVDILSTCVHVSILSKLVGKKKSLTEGSKYTAMVQHIDGDFAVISLDDTAQLTVIQARSHLNEVFLSESEKLKAGKHLTVEVIEPSCQELQGLPLVSWDCSAPKRQRTSSENQTGSRGYCFGQIVQGKVRTVKPTCIQVTLEDGSTGSVHVSEVVAAEELCLGSFPTSSVKVGSVVTARVIGGREASSHRSSLPHFISLIVDVYVITIFCDFTAVKAKDKLKSYKVGEEITCFVSKVSLRNVMALHYCWLLYFFMIMSPCEIRKQLIQFLDSFGFSGVHNLEEGSVTLGIVTKIQLQVGLLVKLPFGNMGTVAVTDLADAYRPNPLDGYRKDQLLRSVNAAPTLRGSSRGEFTLSLRPSRYDEEAKPVKDPEVSSVDKLKAGQLIRGYVKAVGEQGVFIRLSWSITGRAQLQQSTTYFVNKQKVLSEHLPPNTLLTTKILSIDEDEKLVDLSLLPADTGKPDILPESLGLPLRLTGEAKKKHDTMKKKKRALSESDEVTNSLKLVLLSLFISPPPLSQQVTPSSAGQSRLQIAAGFSWDVGLSSLKPASAAQEGDCSDGEDQDPQKKSRHELEQEKKAAEKVLLQRETELMDPNLRPQEAAAFERLLLASPNSSLLWLQYMAHHLQATQIEQARSVAERALKTISFREEQEKLNVWVALLNLENMYGTEESLKKVFERALQFCEPVPVYQQLADIYTKSNKTKEAEGLYKTMVKRFRQNKAVWLSYGTFLLQQGQGDAASAVLQRALKSLPSKESVDVIAKFAQLEFRYGDAEKGRTMFDKVLTSYPKRTDLWSVFIDLMVKHGTQKEVRALFDRVIHLSVSVKKIKFFFKRYLEYEKKHGTPQSIQAVKEKAMEFVEAKGTEAAK</sequence>
<dbReference type="FunFam" id="2.40.50.140:FF:000148">
    <property type="entry name" value="protein RRP5 homolog isoform X1"/>
    <property type="match status" value="1"/>
</dbReference>
<dbReference type="GO" id="GO:0032040">
    <property type="term" value="C:small-subunit processome"/>
    <property type="evidence" value="ECO:0007669"/>
    <property type="project" value="TreeGrafter"/>
</dbReference>
<comment type="subunit">
    <text evidence="10">Interacts with NF-kappa-B p50/NFKB1 and NF-kappa-B p65/RELA.</text>
</comment>
<keyword evidence="4" id="KW-0597">Phosphoprotein</keyword>
<dbReference type="SUPFAM" id="SSF50249">
    <property type="entry name" value="Nucleic acid-binding proteins"/>
    <property type="match status" value="8"/>
</dbReference>
<evidence type="ECO:0000259" key="14">
    <source>
        <dbReference type="PROSITE" id="PS50126"/>
    </source>
</evidence>
<dbReference type="Ensembl" id="ENSATET00000064379.1">
    <property type="protein sequence ID" value="ENSATEP00000044856.1"/>
    <property type="gene ID" value="ENSATEG00000021043.3"/>
</dbReference>
<dbReference type="SUPFAM" id="SSF48452">
    <property type="entry name" value="TPR-like"/>
    <property type="match status" value="1"/>
</dbReference>
<dbReference type="Pfam" id="PF00575">
    <property type="entry name" value="S1"/>
    <property type="match status" value="3"/>
</dbReference>
<evidence type="ECO:0000256" key="12">
    <source>
        <dbReference type="ARBA" id="ARBA00080810"/>
    </source>
</evidence>
<feature type="domain" description="S1 motif" evidence="14">
    <location>
        <begin position="1094"/>
        <end position="1167"/>
    </location>
</feature>
<dbReference type="FunFam" id="2.40.50.140:FF:000103">
    <property type="entry name" value="protein RRP5 homolog"/>
    <property type="match status" value="2"/>
</dbReference>
<gene>
    <name evidence="15" type="primary">PDCD11</name>
</gene>
<reference evidence="15" key="1">
    <citation type="submission" date="2021-04" db="EMBL/GenBank/DDBJ databases">
        <authorList>
            <consortium name="Wellcome Sanger Institute Data Sharing"/>
        </authorList>
    </citation>
    <scope>NUCLEOTIDE SEQUENCE [LARGE SCALE GENOMIC DNA]</scope>
</reference>
<evidence type="ECO:0000256" key="1">
    <source>
        <dbReference type="ARBA" id="ARBA00004604"/>
    </source>
</evidence>
<comment type="function">
    <text evidence="9">Essential for the generation of mature 18S rRNA, specifically necessary for cleavages at sites A0, 1 and 2 of the 47S precursor. Directly interacts with U3 snoRNA.</text>
</comment>
<evidence type="ECO:0000256" key="6">
    <source>
        <dbReference type="ARBA" id="ARBA00022843"/>
    </source>
</evidence>
<dbReference type="InterPro" id="IPR045209">
    <property type="entry name" value="Rrp5"/>
</dbReference>
<dbReference type="CDD" id="cd05697">
    <property type="entry name" value="S1_Rrp5_repeat_hs5"/>
    <property type="match status" value="1"/>
</dbReference>
<feature type="compositionally biased region" description="Basic and acidic residues" evidence="13">
    <location>
        <begin position="1373"/>
        <end position="1385"/>
    </location>
</feature>
<keyword evidence="16" id="KW-1185">Reference proteome</keyword>
<dbReference type="InterPro" id="IPR012340">
    <property type="entry name" value="NA-bd_OB-fold"/>
</dbReference>
<dbReference type="FunFam" id="2.40.50.140:FF:000175">
    <property type="entry name" value="Programmed cell death 11"/>
    <property type="match status" value="1"/>
</dbReference>
<feature type="domain" description="S1 motif" evidence="14">
    <location>
        <begin position="497"/>
        <end position="566"/>
    </location>
</feature>
<feature type="domain" description="S1 motif" evidence="14">
    <location>
        <begin position="408"/>
        <end position="477"/>
    </location>
</feature>
<evidence type="ECO:0000313" key="16">
    <source>
        <dbReference type="Proteomes" id="UP000265040"/>
    </source>
</evidence>
<feature type="domain" description="S1 motif" evidence="14">
    <location>
        <begin position="932"/>
        <end position="1006"/>
    </location>
</feature>
<evidence type="ECO:0000256" key="2">
    <source>
        <dbReference type="ARBA" id="ARBA00022499"/>
    </source>
</evidence>
<dbReference type="InterPro" id="IPR003107">
    <property type="entry name" value="HAT"/>
</dbReference>
<dbReference type="CDD" id="cd05694">
    <property type="entry name" value="S1_Rrp5_repeat_hs2_sc2"/>
    <property type="match status" value="1"/>
</dbReference>
<evidence type="ECO:0000256" key="10">
    <source>
        <dbReference type="ARBA" id="ARBA00062488"/>
    </source>
</evidence>
<dbReference type="CDD" id="cd05693">
    <property type="entry name" value="S1_Rrp5_repeat_hs1_sc1"/>
    <property type="match status" value="1"/>
</dbReference>
<dbReference type="Proteomes" id="UP000265040">
    <property type="component" value="Chromosome 1"/>
</dbReference>
<keyword evidence="5" id="KW-0677">Repeat</keyword>
<evidence type="ECO:0000256" key="7">
    <source>
        <dbReference type="ARBA" id="ARBA00022990"/>
    </source>
</evidence>
<dbReference type="Gene3D" id="2.40.50.140">
    <property type="entry name" value="Nucleic acid-binding proteins"/>
    <property type="match status" value="8"/>
</dbReference>
<feature type="domain" description="S1 motif" evidence="14">
    <location>
        <begin position="264"/>
        <end position="329"/>
    </location>
</feature>
<dbReference type="Gene3D" id="1.25.40.10">
    <property type="entry name" value="Tetratricopeptide repeat domain"/>
    <property type="match status" value="1"/>
</dbReference>
<keyword evidence="8" id="KW-0539">Nucleus</keyword>
<dbReference type="GO" id="GO:0003723">
    <property type="term" value="F:RNA binding"/>
    <property type="evidence" value="ECO:0007669"/>
    <property type="project" value="TreeGrafter"/>
</dbReference>
<keyword evidence="2" id="KW-1017">Isopeptide bond</keyword>
<evidence type="ECO:0000313" key="15">
    <source>
        <dbReference type="Ensembl" id="ENSATEP00000044856.1"/>
    </source>
</evidence>
<keyword evidence="7" id="KW-0007">Acetylation</keyword>
<name>A0A7N6AD74_ANATE</name>
<dbReference type="SMART" id="SM00386">
    <property type="entry name" value="HAT"/>
    <property type="match status" value="7"/>
</dbReference>
<dbReference type="InterPro" id="IPR003029">
    <property type="entry name" value="S1_domain"/>
</dbReference>
<proteinExistence type="predicted"/>
<dbReference type="CDD" id="cd04461">
    <property type="entry name" value="S1_Rrp5_repeat_hs8_sc7"/>
    <property type="match status" value="1"/>
</dbReference>
<evidence type="ECO:0000256" key="3">
    <source>
        <dbReference type="ARBA" id="ARBA00022552"/>
    </source>
</evidence>
<keyword evidence="6" id="KW-0832">Ubl conjugation</keyword>
<dbReference type="FunFam" id="2.40.50.140:FF:000155">
    <property type="entry name" value="rRNA biogenesis protein RRP5"/>
    <property type="match status" value="1"/>
</dbReference>
<reference evidence="15" key="3">
    <citation type="submission" date="2025-09" db="UniProtKB">
        <authorList>
            <consortium name="Ensembl"/>
        </authorList>
    </citation>
    <scope>IDENTIFICATION</scope>
</reference>
<dbReference type="Pfam" id="PF23459">
    <property type="entry name" value="S1_RRP5"/>
    <property type="match status" value="4"/>
</dbReference>
<evidence type="ECO:0000256" key="9">
    <source>
        <dbReference type="ARBA" id="ARBA00059726"/>
    </source>
</evidence>
<protein>
    <recommendedName>
        <fullName evidence="11">Protein RRP5 homolog</fullName>
    </recommendedName>
    <alternativeName>
        <fullName evidence="12">Programmed cell death protein 11</fullName>
    </alternativeName>
</protein>
<dbReference type="CDD" id="cd05698">
    <property type="entry name" value="S1_Rrp5_repeat_hs6_sc5"/>
    <property type="match status" value="1"/>
</dbReference>
<dbReference type="InterPro" id="IPR055430">
    <property type="entry name" value="HAT_Syf1_CNRKL1_C"/>
</dbReference>
<dbReference type="FunFam" id="2.40.50.140:FF:000340">
    <property type="entry name" value="Unplaced genomic scaffold supercont1.162, whole genome shotgun sequence"/>
    <property type="match status" value="1"/>
</dbReference>